<gene>
    <name evidence="1" type="ORF">METZ01_LOCUS97627</name>
</gene>
<organism evidence="1">
    <name type="scientific">marine metagenome</name>
    <dbReference type="NCBI Taxonomy" id="408172"/>
    <lineage>
        <taxon>unclassified sequences</taxon>
        <taxon>metagenomes</taxon>
        <taxon>ecological metagenomes</taxon>
    </lineage>
</organism>
<name>A0A381VYP8_9ZZZZ</name>
<dbReference type="AlphaFoldDB" id="A0A381VYP8"/>
<accession>A0A381VYP8</accession>
<evidence type="ECO:0000313" key="1">
    <source>
        <dbReference type="EMBL" id="SVA44773.1"/>
    </source>
</evidence>
<protein>
    <submittedName>
        <fullName evidence="1">Uncharacterized protein</fullName>
    </submittedName>
</protein>
<dbReference type="EMBL" id="UINC01010030">
    <property type="protein sequence ID" value="SVA44773.1"/>
    <property type="molecule type" value="Genomic_DNA"/>
</dbReference>
<proteinExistence type="predicted"/>
<reference evidence="1" key="1">
    <citation type="submission" date="2018-05" db="EMBL/GenBank/DDBJ databases">
        <authorList>
            <person name="Lanie J.A."/>
            <person name="Ng W.-L."/>
            <person name="Kazmierczak K.M."/>
            <person name="Andrzejewski T.M."/>
            <person name="Davidsen T.M."/>
            <person name="Wayne K.J."/>
            <person name="Tettelin H."/>
            <person name="Glass J.I."/>
            <person name="Rusch D."/>
            <person name="Podicherti R."/>
            <person name="Tsui H.-C.T."/>
            <person name="Winkler M.E."/>
        </authorList>
    </citation>
    <scope>NUCLEOTIDE SEQUENCE</scope>
</reference>
<sequence length="27" mass="3099">MIVNFESLAFINIFERIGNVLLFSITP</sequence>